<dbReference type="Gene3D" id="1.10.357.10">
    <property type="entry name" value="Tetracycline Repressor, domain 2"/>
    <property type="match status" value="1"/>
</dbReference>
<dbReference type="Pfam" id="PF00440">
    <property type="entry name" value="TetR_N"/>
    <property type="match status" value="1"/>
</dbReference>
<dbReference type="InterPro" id="IPR001647">
    <property type="entry name" value="HTH_TetR"/>
</dbReference>
<evidence type="ECO:0000313" key="6">
    <source>
        <dbReference type="EMBL" id="MBC8587585.1"/>
    </source>
</evidence>
<dbReference type="PANTHER" id="PTHR43479:SF11">
    <property type="entry name" value="ACREF_ENVCD OPERON REPRESSOR-RELATED"/>
    <property type="match status" value="1"/>
</dbReference>
<name>A0A926ES90_9FIRM</name>
<dbReference type="PANTHER" id="PTHR43479">
    <property type="entry name" value="ACREF/ENVCD OPERON REPRESSOR-RELATED"/>
    <property type="match status" value="1"/>
</dbReference>
<accession>A0A926ES90</accession>
<evidence type="ECO:0000256" key="4">
    <source>
        <dbReference type="PROSITE-ProRule" id="PRU00335"/>
    </source>
</evidence>
<evidence type="ECO:0000313" key="7">
    <source>
        <dbReference type="Proteomes" id="UP000601171"/>
    </source>
</evidence>
<dbReference type="EMBL" id="JACRTG010000014">
    <property type="protein sequence ID" value="MBC8587585.1"/>
    <property type="molecule type" value="Genomic_DNA"/>
</dbReference>
<dbReference type="InterPro" id="IPR009057">
    <property type="entry name" value="Homeodomain-like_sf"/>
</dbReference>
<dbReference type="Proteomes" id="UP000601171">
    <property type="component" value="Unassembled WGS sequence"/>
</dbReference>
<dbReference type="InterPro" id="IPR050624">
    <property type="entry name" value="HTH-type_Tx_Regulator"/>
</dbReference>
<dbReference type="PRINTS" id="PR00455">
    <property type="entry name" value="HTHTETR"/>
</dbReference>
<comment type="caution">
    <text evidence="6">The sequence shown here is derived from an EMBL/GenBank/DDBJ whole genome shotgun (WGS) entry which is preliminary data.</text>
</comment>
<keyword evidence="7" id="KW-1185">Reference proteome</keyword>
<organism evidence="6 7">
    <name type="scientific">Paratissierella segnis</name>
    <dbReference type="NCBI Taxonomy" id="2763679"/>
    <lineage>
        <taxon>Bacteria</taxon>
        <taxon>Bacillati</taxon>
        <taxon>Bacillota</taxon>
        <taxon>Tissierellia</taxon>
        <taxon>Tissierellales</taxon>
        <taxon>Tissierellaceae</taxon>
        <taxon>Paratissierella</taxon>
    </lineage>
</organism>
<dbReference type="PROSITE" id="PS50977">
    <property type="entry name" value="HTH_TETR_2"/>
    <property type="match status" value="1"/>
</dbReference>
<feature type="DNA-binding region" description="H-T-H motif" evidence="4">
    <location>
        <begin position="34"/>
        <end position="53"/>
    </location>
</feature>
<feature type="domain" description="HTH tetR-type" evidence="5">
    <location>
        <begin position="11"/>
        <end position="71"/>
    </location>
</feature>
<evidence type="ECO:0000259" key="5">
    <source>
        <dbReference type="PROSITE" id="PS50977"/>
    </source>
</evidence>
<evidence type="ECO:0000256" key="3">
    <source>
        <dbReference type="ARBA" id="ARBA00023163"/>
    </source>
</evidence>
<dbReference type="FunFam" id="1.10.10.60:FF:000141">
    <property type="entry name" value="TetR family transcriptional regulator"/>
    <property type="match status" value="1"/>
</dbReference>
<sequence>MDMNRRELNKINSRKRILKASRKLFSQKGYEETMMEDIANKAEVSKATIYNYFSNKESLLIGTANEVLDRVEAMVKSDNTDCKNSEQKLKIALEELVSASVEYLGLSRRITYLSSCEDSALYATSKKMVNIIKELVIDAQNEGLFLSGANADDIVDVIMGIYLITQFEWSHIDEYSPEFLKEKLDRFFTAMLSEYRSKSE</sequence>
<protein>
    <submittedName>
        <fullName evidence="6">TetR/AcrR family transcriptional regulator</fullName>
    </submittedName>
</protein>
<keyword evidence="2 4" id="KW-0238">DNA-binding</keyword>
<evidence type="ECO:0000256" key="1">
    <source>
        <dbReference type="ARBA" id="ARBA00023015"/>
    </source>
</evidence>
<proteinExistence type="predicted"/>
<dbReference type="SUPFAM" id="SSF46689">
    <property type="entry name" value="Homeodomain-like"/>
    <property type="match status" value="1"/>
</dbReference>
<gene>
    <name evidence="6" type="ORF">H8707_04935</name>
</gene>
<keyword evidence="1" id="KW-0805">Transcription regulation</keyword>
<keyword evidence="3" id="KW-0804">Transcription</keyword>
<dbReference type="AlphaFoldDB" id="A0A926ES90"/>
<dbReference type="GO" id="GO:0003677">
    <property type="term" value="F:DNA binding"/>
    <property type="evidence" value="ECO:0007669"/>
    <property type="project" value="UniProtKB-UniRule"/>
</dbReference>
<dbReference type="RefSeq" id="WP_262429041.1">
    <property type="nucleotide sequence ID" value="NZ_JACRTG010000014.1"/>
</dbReference>
<evidence type="ECO:0000256" key="2">
    <source>
        <dbReference type="ARBA" id="ARBA00023125"/>
    </source>
</evidence>
<dbReference type="GO" id="GO:0045892">
    <property type="term" value="P:negative regulation of DNA-templated transcription"/>
    <property type="evidence" value="ECO:0007669"/>
    <property type="project" value="UniProtKB-ARBA"/>
</dbReference>
<reference evidence="6" key="1">
    <citation type="submission" date="2020-08" db="EMBL/GenBank/DDBJ databases">
        <title>Genome public.</title>
        <authorList>
            <person name="Liu C."/>
            <person name="Sun Q."/>
        </authorList>
    </citation>
    <scope>NUCLEOTIDE SEQUENCE</scope>
    <source>
        <strain evidence="6">BX21</strain>
    </source>
</reference>